<evidence type="ECO:0000313" key="10">
    <source>
        <dbReference type="Proteomes" id="UP001595906"/>
    </source>
</evidence>
<feature type="transmembrane region" description="Helical" evidence="7">
    <location>
        <begin position="126"/>
        <end position="145"/>
    </location>
</feature>
<feature type="transmembrane region" description="Helical" evidence="7">
    <location>
        <begin position="300"/>
        <end position="316"/>
    </location>
</feature>
<comment type="subcellular location">
    <subcellularLocation>
        <location evidence="1">Cell membrane</location>
        <topology evidence="1">Multi-pass membrane protein</topology>
    </subcellularLocation>
</comment>
<dbReference type="CDD" id="cd12797">
    <property type="entry name" value="M23_peptidase"/>
    <property type="match status" value="1"/>
</dbReference>
<gene>
    <name evidence="9" type="ORF">ACFOW1_07065</name>
</gene>
<feature type="transmembrane region" description="Helical" evidence="7">
    <location>
        <begin position="245"/>
        <end position="266"/>
    </location>
</feature>
<organism evidence="9 10">
    <name type="scientific">Parasediminibacterium paludis</name>
    <dbReference type="NCBI Taxonomy" id="908966"/>
    <lineage>
        <taxon>Bacteria</taxon>
        <taxon>Pseudomonadati</taxon>
        <taxon>Bacteroidota</taxon>
        <taxon>Chitinophagia</taxon>
        <taxon>Chitinophagales</taxon>
        <taxon>Chitinophagaceae</taxon>
        <taxon>Parasediminibacterium</taxon>
    </lineage>
</organism>
<dbReference type="Gene3D" id="2.70.70.10">
    <property type="entry name" value="Glucose Permease (Domain IIA)"/>
    <property type="match status" value="1"/>
</dbReference>
<feature type="transmembrane region" description="Helical" evidence="7">
    <location>
        <begin position="273"/>
        <end position="294"/>
    </location>
</feature>
<reference evidence="10" key="1">
    <citation type="journal article" date="2019" name="Int. J. Syst. Evol. Microbiol.">
        <title>The Global Catalogue of Microorganisms (GCM) 10K type strain sequencing project: providing services to taxonomists for standard genome sequencing and annotation.</title>
        <authorList>
            <consortium name="The Broad Institute Genomics Platform"/>
            <consortium name="The Broad Institute Genome Sequencing Center for Infectious Disease"/>
            <person name="Wu L."/>
            <person name="Ma J."/>
        </authorList>
    </citation>
    <scope>NUCLEOTIDE SEQUENCE [LARGE SCALE GENOMIC DNA]</scope>
    <source>
        <strain evidence="10">CECT 8010</strain>
    </source>
</reference>
<evidence type="ECO:0000256" key="4">
    <source>
        <dbReference type="ARBA" id="ARBA00022692"/>
    </source>
</evidence>
<evidence type="ECO:0000256" key="5">
    <source>
        <dbReference type="ARBA" id="ARBA00022989"/>
    </source>
</evidence>
<comment type="similarity">
    <text evidence="2">Belongs to the urea transporter family.</text>
</comment>
<dbReference type="SUPFAM" id="SSF51261">
    <property type="entry name" value="Duplicated hybrid motif"/>
    <property type="match status" value="1"/>
</dbReference>
<keyword evidence="10" id="KW-1185">Reference proteome</keyword>
<dbReference type="InterPro" id="IPR011055">
    <property type="entry name" value="Dup_hybrid_motif"/>
</dbReference>
<keyword evidence="3" id="KW-1003">Cell membrane</keyword>
<dbReference type="InterPro" id="IPR029020">
    <property type="entry name" value="Ammonium/urea_transptr"/>
</dbReference>
<accession>A0ABV8PU51</accession>
<dbReference type="Pfam" id="PF01551">
    <property type="entry name" value="Peptidase_M23"/>
    <property type="match status" value="1"/>
</dbReference>
<dbReference type="Gene3D" id="1.10.3430.10">
    <property type="entry name" value="Ammonium transporter AmtB like domains"/>
    <property type="match status" value="1"/>
</dbReference>
<feature type="transmembrane region" description="Helical" evidence="7">
    <location>
        <begin position="12"/>
        <end position="39"/>
    </location>
</feature>
<feature type="transmembrane region" description="Helical" evidence="7">
    <location>
        <begin position="195"/>
        <end position="214"/>
    </location>
</feature>
<sequence length="730" mass="81437">MKASVMISFSKYMINAILNSYGMLFFSKNKIFALLILVVSFFTPFTGACGLAAVIIAILAALALGFSKAQMENGLLTYSVVLFGLGFGTNFEFGTAFTALLIVGALLTFFIATALNVILNKRGLPALSLAFIISTALLIVASKSFGGVGLTHRHIYWYNEMYALGGNRLVNVITTIENWNIPDFIAGFFRSMSAILFQVNIATGIILSIGLLIYSRIAFILMIFGYTVAIFFGVLMGSFNQVDVSYYNMGTNFMLVAVALGGFYLIPSIRSFFWIFISVPIAYLMVIGVGSLLFKVGVPIFSLPFCITVILFLYMLQMRTKPSKLVLTPIQYYSPETNLYRYINGKERLMNNIYHQLSLPFMGEWMVSQGYDGSMTHKGDWGKALDFVILDDEMKTFRFPGNLPEHFYCYNKPVLAPADGIVEDIIDHIDDNEIGGNNAQQNWGNSIVIKHTEGLYTKLSHLKKQSFKVVKGAYVKKGEIVALVGNSGRSPEPHLHFQVQATPNVGSKTLAYPISYFTINNHKEIVLQNNSVPSEGSFVSNVVGNAALQQAFNFQPGYILKVQAPNFADETWEVCTSIYNETYLYCAAQQAFAYFINNGTAFYFTNYFGSKKTLLYHFYNAAYKVLLSSEKQINVKDHFPLNVFSVNPIKWLQDLLAPFYIFIRMRFESEVKQTDGLLNDGSISFTSKQTLALFGISKHQSTAVVQISNGQIQSFSIINHQQTISALCSQ</sequence>
<feature type="transmembrane region" description="Helical" evidence="7">
    <location>
        <begin position="73"/>
        <end position="91"/>
    </location>
</feature>
<evidence type="ECO:0000256" key="7">
    <source>
        <dbReference type="SAM" id="Phobius"/>
    </source>
</evidence>
<dbReference type="PANTHER" id="PTHR10464:SF4">
    <property type="entry name" value="UREA TRANSPORTER"/>
    <property type="match status" value="1"/>
</dbReference>
<comment type="caution">
    <text evidence="9">The sequence shown here is derived from an EMBL/GenBank/DDBJ whole genome shotgun (WGS) entry which is preliminary data.</text>
</comment>
<keyword evidence="4 7" id="KW-0812">Transmembrane</keyword>
<evidence type="ECO:0000256" key="6">
    <source>
        <dbReference type="ARBA" id="ARBA00023136"/>
    </source>
</evidence>
<evidence type="ECO:0000256" key="3">
    <source>
        <dbReference type="ARBA" id="ARBA00022475"/>
    </source>
</evidence>
<dbReference type="EMBL" id="JBHSDC010000012">
    <property type="protein sequence ID" value="MFC4231643.1"/>
    <property type="molecule type" value="Genomic_DNA"/>
</dbReference>
<evidence type="ECO:0000313" key="9">
    <source>
        <dbReference type="EMBL" id="MFC4231643.1"/>
    </source>
</evidence>
<evidence type="ECO:0000256" key="2">
    <source>
        <dbReference type="ARBA" id="ARBA00005914"/>
    </source>
</evidence>
<dbReference type="Pfam" id="PF03253">
    <property type="entry name" value="UT"/>
    <property type="match status" value="1"/>
</dbReference>
<feature type="transmembrane region" description="Helical" evidence="7">
    <location>
        <begin position="45"/>
        <end position="66"/>
    </location>
</feature>
<keyword evidence="6 7" id="KW-0472">Membrane</keyword>
<feature type="domain" description="M23ase beta-sheet core" evidence="8">
    <location>
        <begin position="411"/>
        <end position="501"/>
    </location>
</feature>
<dbReference type="PANTHER" id="PTHR10464">
    <property type="entry name" value="UREA TRANSPORTER"/>
    <property type="match status" value="1"/>
</dbReference>
<dbReference type="Proteomes" id="UP001595906">
    <property type="component" value="Unassembled WGS sequence"/>
</dbReference>
<proteinExistence type="inferred from homology"/>
<keyword evidence="5 7" id="KW-1133">Transmembrane helix</keyword>
<feature type="transmembrane region" description="Helical" evidence="7">
    <location>
        <begin position="219"/>
        <end position="239"/>
    </location>
</feature>
<evidence type="ECO:0000256" key="1">
    <source>
        <dbReference type="ARBA" id="ARBA00004651"/>
    </source>
</evidence>
<protein>
    <submittedName>
        <fullName evidence="9">Urea transporter</fullName>
    </submittedName>
</protein>
<feature type="transmembrane region" description="Helical" evidence="7">
    <location>
        <begin position="97"/>
        <end position="119"/>
    </location>
</feature>
<evidence type="ECO:0000259" key="8">
    <source>
        <dbReference type="Pfam" id="PF01551"/>
    </source>
</evidence>
<dbReference type="InterPro" id="IPR016047">
    <property type="entry name" value="M23ase_b-sheet_dom"/>
</dbReference>
<dbReference type="InterPro" id="IPR004937">
    <property type="entry name" value="Urea_transporter"/>
</dbReference>
<name>A0ABV8PU51_9BACT</name>